<dbReference type="AlphaFoldDB" id="F2UNH1"/>
<gene>
    <name evidence="2" type="ORF">PTSG_12951</name>
</gene>
<dbReference type="RefSeq" id="XP_004989261.1">
    <property type="nucleotide sequence ID" value="XM_004989204.1"/>
</dbReference>
<feature type="chain" id="PRO_5003291269" description="Secreted protein" evidence="1">
    <location>
        <begin position="24"/>
        <end position="148"/>
    </location>
</feature>
<dbReference type="Proteomes" id="UP000007799">
    <property type="component" value="Unassembled WGS sequence"/>
</dbReference>
<feature type="signal peptide" evidence="1">
    <location>
        <begin position="1"/>
        <end position="23"/>
    </location>
</feature>
<evidence type="ECO:0008006" key="4">
    <source>
        <dbReference type="Google" id="ProtNLM"/>
    </source>
</evidence>
<evidence type="ECO:0000256" key="1">
    <source>
        <dbReference type="SAM" id="SignalP"/>
    </source>
</evidence>
<evidence type="ECO:0000313" key="3">
    <source>
        <dbReference type="Proteomes" id="UP000007799"/>
    </source>
</evidence>
<dbReference type="EMBL" id="GL832984">
    <property type="protein sequence ID" value="EGD79176.1"/>
    <property type="molecule type" value="Genomic_DNA"/>
</dbReference>
<keyword evidence="3" id="KW-1185">Reference proteome</keyword>
<dbReference type="KEGG" id="sre:PTSG_12951"/>
<protein>
    <recommendedName>
        <fullName evidence="4">Secreted protein</fullName>
    </recommendedName>
</protein>
<keyword evidence="1" id="KW-0732">Signal</keyword>
<organism evidence="3">
    <name type="scientific">Salpingoeca rosetta (strain ATCC 50818 / BSB-021)</name>
    <dbReference type="NCBI Taxonomy" id="946362"/>
    <lineage>
        <taxon>Eukaryota</taxon>
        <taxon>Choanoflagellata</taxon>
        <taxon>Craspedida</taxon>
        <taxon>Salpingoecidae</taxon>
        <taxon>Salpingoeca</taxon>
    </lineage>
</organism>
<dbReference type="InParanoid" id="F2UNH1"/>
<proteinExistence type="predicted"/>
<evidence type="ECO:0000313" key="2">
    <source>
        <dbReference type="EMBL" id="EGD79176.1"/>
    </source>
</evidence>
<sequence>MQPHGWTRCLSSIVLLLTPAASCSRSIAVSFRFHYFSLLSLSLALTLLTCHLHRAARATLSTCSSSCVSQLGGGCGHDMRHSFCFASCRTAASECGATTLARFVLVARRFVVRCHWVLLRYSSGSVHEARSRCLYPSSCHVYSIFSLG</sequence>
<dbReference type="GeneID" id="16069805"/>
<name>F2UNH1_SALR5</name>
<accession>F2UNH1</accession>
<reference evidence="2" key="1">
    <citation type="submission" date="2009-08" db="EMBL/GenBank/DDBJ databases">
        <title>Annotation of Salpingoeca rosetta.</title>
        <authorList>
            <consortium name="The Broad Institute Genome Sequencing Platform"/>
            <person name="Russ C."/>
            <person name="Cuomo C."/>
            <person name="Burger G."/>
            <person name="Gray M.W."/>
            <person name="Holland P.W.H."/>
            <person name="King N."/>
            <person name="Lang F.B.F."/>
            <person name="Roger A.J."/>
            <person name="Ruiz-Trillo I."/>
            <person name="Young S.K."/>
            <person name="Zeng Q."/>
            <person name="Gargeya S."/>
            <person name="Alvarado L."/>
            <person name="Berlin A."/>
            <person name="Chapman S.B."/>
            <person name="Chen Z."/>
            <person name="Freedman E."/>
            <person name="Gellesch M."/>
            <person name="Goldberg J."/>
            <person name="Griggs A."/>
            <person name="Gujja S."/>
            <person name="Heilman E."/>
            <person name="Heiman D."/>
            <person name="Howarth C."/>
            <person name="Mehta T."/>
            <person name="Neiman D."/>
            <person name="Pearson M."/>
            <person name="Roberts A."/>
            <person name="Saif S."/>
            <person name="Shea T."/>
            <person name="Shenoy N."/>
            <person name="Sisk P."/>
            <person name="Stolte C."/>
            <person name="Sykes S."/>
            <person name="White J."/>
            <person name="Yandava C."/>
            <person name="Haas B."/>
            <person name="Nusbaum C."/>
            <person name="Birren B."/>
        </authorList>
    </citation>
    <scope>NUCLEOTIDE SEQUENCE [LARGE SCALE GENOMIC DNA]</scope>
    <source>
        <strain evidence="2">ATCC 50818</strain>
    </source>
</reference>